<sequence>MGFTYILGYSGRHGHSYADAEDDTKASRLTPVKAAINHRIFFRRSNEDDGESIFRRANDDRFWCYYTGDDSFLEAHQVEDRGPRWISILTVTQCVVSPFSTSSVSVLRVLNLSFFSARNLQKGIPITRASDATPATLVSLSRFEREFKSSTVITIIIICVRNESHASFLIHTPLIDHSSSTD</sequence>
<accession>A0A2J6Q5F0</accession>
<evidence type="ECO:0000313" key="1">
    <source>
        <dbReference type="EMBL" id="PMD21473.1"/>
    </source>
</evidence>
<protein>
    <submittedName>
        <fullName evidence="1">Uncharacterized protein</fullName>
    </submittedName>
</protein>
<reference evidence="1 2" key="1">
    <citation type="submission" date="2016-05" db="EMBL/GenBank/DDBJ databases">
        <title>A degradative enzymes factory behind the ericoid mycorrhizal symbiosis.</title>
        <authorList>
            <consortium name="DOE Joint Genome Institute"/>
            <person name="Martino E."/>
            <person name="Morin E."/>
            <person name="Grelet G."/>
            <person name="Kuo A."/>
            <person name="Kohler A."/>
            <person name="Daghino S."/>
            <person name="Barry K."/>
            <person name="Choi C."/>
            <person name="Cichocki N."/>
            <person name="Clum A."/>
            <person name="Copeland A."/>
            <person name="Hainaut M."/>
            <person name="Haridas S."/>
            <person name="Labutti K."/>
            <person name="Lindquist E."/>
            <person name="Lipzen A."/>
            <person name="Khouja H.-R."/>
            <person name="Murat C."/>
            <person name="Ohm R."/>
            <person name="Olson A."/>
            <person name="Spatafora J."/>
            <person name="Veneault-Fourrey C."/>
            <person name="Henrissat B."/>
            <person name="Grigoriev I."/>
            <person name="Martin F."/>
            <person name="Perotto S."/>
        </authorList>
    </citation>
    <scope>NUCLEOTIDE SEQUENCE [LARGE SCALE GENOMIC DNA]</scope>
    <source>
        <strain evidence="1 2">UAMH 7357</strain>
    </source>
</reference>
<evidence type="ECO:0000313" key="2">
    <source>
        <dbReference type="Proteomes" id="UP000235672"/>
    </source>
</evidence>
<gene>
    <name evidence="1" type="ORF">NA56DRAFT_703658</name>
</gene>
<proteinExistence type="predicted"/>
<dbReference type="Proteomes" id="UP000235672">
    <property type="component" value="Unassembled WGS sequence"/>
</dbReference>
<name>A0A2J6Q5F0_9HELO</name>
<dbReference type="EMBL" id="KZ613481">
    <property type="protein sequence ID" value="PMD21473.1"/>
    <property type="molecule type" value="Genomic_DNA"/>
</dbReference>
<dbReference type="AlphaFoldDB" id="A0A2J6Q5F0"/>
<keyword evidence="2" id="KW-1185">Reference proteome</keyword>
<organism evidence="1 2">
    <name type="scientific">Hyaloscypha hepaticicola</name>
    <dbReference type="NCBI Taxonomy" id="2082293"/>
    <lineage>
        <taxon>Eukaryota</taxon>
        <taxon>Fungi</taxon>
        <taxon>Dikarya</taxon>
        <taxon>Ascomycota</taxon>
        <taxon>Pezizomycotina</taxon>
        <taxon>Leotiomycetes</taxon>
        <taxon>Helotiales</taxon>
        <taxon>Hyaloscyphaceae</taxon>
        <taxon>Hyaloscypha</taxon>
    </lineage>
</organism>